<feature type="compositionally biased region" description="Pro residues" evidence="5">
    <location>
        <begin position="32"/>
        <end position="46"/>
    </location>
</feature>
<feature type="compositionally biased region" description="Low complexity" evidence="5">
    <location>
        <begin position="1"/>
        <end position="28"/>
    </location>
</feature>
<comment type="function">
    <text evidence="4">Chaperone for NapA, the catalytic subunit of the periplasmic nitrate reductase. It binds directly and specifically to the twin-arginine signal peptide of NapA, preventing premature interaction with the Tat translocase and premature export.</text>
</comment>
<dbReference type="EMBL" id="SKBM01000031">
    <property type="protein sequence ID" value="TCZ54653.1"/>
    <property type="molecule type" value="Genomic_DNA"/>
</dbReference>
<keyword evidence="3 4" id="KW-0143">Chaperone</keyword>
<evidence type="ECO:0000256" key="1">
    <source>
        <dbReference type="ARBA" id="ARBA00004496"/>
    </source>
</evidence>
<evidence type="ECO:0000313" key="6">
    <source>
        <dbReference type="EMBL" id="TCZ54653.1"/>
    </source>
</evidence>
<gene>
    <name evidence="4" type="primary">napD</name>
    <name evidence="6" type="ORF">EXY23_22985</name>
</gene>
<dbReference type="PANTHER" id="PTHR38603:SF1">
    <property type="entry name" value="CHAPERONE NAPD"/>
    <property type="match status" value="1"/>
</dbReference>
<feature type="region of interest" description="Disordered" evidence="5">
    <location>
        <begin position="1"/>
        <end position="52"/>
    </location>
</feature>
<evidence type="ECO:0000313" key="7">
    <source>
        <dbReference type="Proteomes" id="UP000295023"/>
    </source>
</evidence>
<dbReference type="Pfam" id="PF03927">
    <property type="entry name" value="NapD"/>
    <property type="match status" value="1"/>
</dbReference>
<organism evidence="6 7">
    <name type="scientific">Roseicella aquatilis</name>
    <dbReference type="NCBI Taxonomy" id="2527868"/>
    <lineage>
        <taxon>Bacteria</taxon>
        <taxon>Pseudomonadati</taxon>
        <taxon>Pseudomonadota</taxon>
        <taxon>Alphaproteobacteria</taxon>
        <taxon>Acetobacterales</taxon>
        <taxon>Roseomonadaceae</taxon>
        <taxon>Roseicella</taxon>
    </lineage>
</organism>
<protein>
    <recommendedName>
        <fullName evidence="4">Chaperone NapD</fullName>
    </recommendedName>
    <alternativeName>
        <fullName evidence="4">NapA signal peptide-binding chaperone NapD</fullName>
    </alternativeName>
</protein>
<keyword evidence="2 4" id="KW-0963">Cytoplasm</keyword>
<accession>A0A4V2WJK1</accession>
<dbReference type="GO" id="GO:0005048">
    <property type="term" value="F:signal sequence binding"/>
    <property type="evidence" value="ECO:0007669"/>
    <property type="project" value="UniProtKB-UniRule"/>
</dbReference>
<keyword evidence="7" id="KW-1185">Reference proteome</keyword>
<comment type="subunit">
    <text evidence="4">Interacts with the cytoplasmic NapA precursor.</text>
</comment>
<dbReference type="GO" id="GO:0051224">
    <property type="term" value="P:negative regulation of protein transport"/>
    <property type="evidence" value="ECO:0007669"/>
    <property type="project" value="UniProtKB-UniRule"/>
</dbReference>
<name>A0A4V2WJK1_9PROT</name>
<evidence type="ECO:0000256" key="5">
    <source>
        <dbReference type="SAM" id="MobiDB-lite"/>
    </source>
</evidence>
<dbReference type="Gene3D" id="3.30.70.920">
    <property type="match status" value="1"/>
</dbReference>
<comment type="caution">
    <text evidence="6">The sequence shown here is derived from an EMBL/GenBank/DDBJ whole genome shotgun (WGS) entry which is preliminary data.</text>
</comment>
<dbReference type="Proteomes" id="UP000295023">
    <property type="component" value="Unassembled WGS sequence"/>
</dbReference>
<evidence type="ECO:0000256" key="2">
    <source>
        <dbReference type="ARBA" id="ARBA00022490"/>
    </source>
</evidence>
<dbReference type="GO" id="GO:0005737">
    <property type="term" value="C:cytoplasm"/>
    <property type="evidence" value="ECO:0007669"/>
    <property type="project" value="UniProtKB-SubCell"/>
</dbReference>
<dbReference type="OrthoDB" id="7306089at2"/>
<evidence type="ECO:0000256" key="4">
    <source>
        <dbReference type="HAMAP-Rule" id="MF_02200"/>
    </source>
</evidence>
<comment type="subcellular location">
    <subcellularLocation>
        <location evidence="1 4">Cytoplasm</location>
    </subcellularLocation>
</comment>
<proteinExistence type="inferred from homology"/>
<dbReference type="PANTHER" id="PTHR38603">
    <property type="entry name" value="CHAPERONE NAPD"/>
    <property type="match status" value="1"/>
</dbReference>
<reference evidence="6 7" key="1">
    <citation type="submission" date="2019-03" db="EMBL/GenBank/DDBJ databases">
        <title>Paracraurococcus aquatilis NE82 genome sequence.</title>
        <authorList>
            <person name="Zhao Y."/>
            <person name="Du Z."/>
        </authorList>
    </citation>
    <scope>NUCLEOTIDE SEQUENCE [LARGE SCALE GENOMIC DNA]</scope>
    <source>
        <strain evidence="6 7">NE82</strain>
    </source>
</reference>
<dbReference type="InterPro" id="IPR005623">
    <property type="entry name" value="Chaperone_NapD_NO3_reduct"/>
</dbReference>
<evidence type="ECO:0000256" key="3">
    <source>
        <dbReference type="ARBA" id="ARBA00023186"/>
    </source>
</evidence>
<sequence length="147" mass="15053">MSSGPSSPSASSRAGASWSGCSTCSPARRAPPEAPPRCPRAPPACPGPASGRRSLAEEFHVSSLVVHCRREHAGTAAAAIEAMEGLEVHGGIAEGKLVVTLETTSEAAIVERLNAIQVMDGVLAATLVFHHAEPIEPCEAIPGSRTP</sequence>
<comment type="similarity">
    <text evidence="4">Belongs to the NapD family.</text>
</comment>
<dbReference type="AlphaFoldDB" id="A0A4V2WJK1"/>
<dbReference type="HAMAP" id="MF_02200">
    <property type="entry name" value="NapD"/>
    <property type="match status" value="1"/>
</dbReference>